<feature type="region of interest" description="Disordered" evidence="1">
    <location>
        <begin position="315"/>
        <end position="334"/>
    </location>
</feature>
<dbReference type="EMBL" id="JAJSOF020000003">
    <property type="protein sequence ID" value="KAJ4450252.1"/>
    <property type="molecule type" value="Genomic_DNA"/>
</dbReference>
<evidence type="ECO:0000313" key="3">
    <source>
        <dbReference type="Proteomes" id="UP001148838"/>
    </source>
</evidence>
<dbReference type="Proteomes" id="UP001148838">
    <property type="component" value="Unassembled WGS sequence"/>
</dbReference>
<sequence length="352" mass="38434">MSWERLSVSIKHRFKSTGAPLVPLSILKMSANDQRHVGVSQADVAVSQTDSDEQSHESRGLFTRAKNAFGRVCEYVSRPRIPQCSYVDVDPSSSDNSIIYSQIVAKSTNVPHNVKFHDEHHIITGIACHPRDDKTASPETEVVSGGVGYNHVELLLAPVQKGPWACRIQVRGIPKMDSLALVALGGRTGVGLAAGYAVIEITRECVVPALQEAWRWIMSRLSTIPQCVFIEGVPEVGDTVYRQQVLRRSNKPYKFKYSHPTEFITGIACVPLNDKVQSPETEIVTGGINFKEVVICLTPVKEGDWGCSVAICGSKKDPGEQRSSSSSSSDLAIFNARPAGNPAQRLFQLPAP</sequence>
<proteinExistence type="predicted"/>
<protein>
    <submittedName>
        <fullName evidence="2">Uncharacterized protein</fullName>
    </submittedName>
</protein>
<name>A0ABQ8TU62_PERAM</name>
<reference evidence="2 3" key="1">
    <citation type="journal article" date="2022" name="Allergy">
        <title>Genome assembly and annotation of Periplaneta americana reveal a comprehensive cockroach allergen profile.</title>
        <authorList>
            <person name="Wang L."/>
            <person name="Xiong Q."/>
            <person name="Saelim N."/>
            <person name="Wang L."/>
            <person name="Nong W."/>
            <person name="Wan A.T."/>
            <person name="Shi M."/>
            <person name="Liu X."/>
            <person name="Cao Q."/>
            <person name="Hui J.H.L."/>
            <person name="Sookrung N."/>
            <person name="Leung T.F."/>
            <person name="Tungtrongchitr A."/>
            <person name="Tsui S.K.W."/>
        </authorList>
    </citation>
    <scope>NUCLEOTIDE SEQUENCE [LARGE SCALE GENOMIC DNA]</scope>
    <source>
        <strain evidence="2">PWHHKU_190912</strain>
    </source>
</reference>
<accession>A0ABQ8TU62</accession>
<organism evidence="2 3">
    <name type="scientific">Periplaneta americana</name>
    <name type="common">American cockroach</name>
    <name type="synonym">Blatta americana</name>
    <dbReference type="NCBI Taxonomy" id="6978"/>
    <lineage>
        <taxon>Eukaryota</taxon>
        <taxon>Metazoa</taxon>
        <taxon>Ecdysozoa</taxon>
        <taxon>Arthropoda</taxon>
        <taxon>Hexapoda</taxon>
        <taxon>Insecta</taxon>
        <taxon>Pterygota</taxon>
        <taxon>Neoptera</taxon>
        <taxon>Polyneoptera</taxon>
        <taxon>Dictyoptera</taxon>
        <taxon>Blattodea</taxon>
        <taxon>Blattoidea</taxon>
        <taxon>Blattidae</taxon>
        <taxon>Blattinae</taxon>
        <taxon>Periplaneta</taxon>
    </lineage>
</organism>
<comment type="caution">
    <text evidence="2">The sequence shown here is derived from an EMBL/GenBank/DDBJ whole genome shotgun (WGS) entry which is preliminary data.</text>
</comment>
<evidence type="ECO:0000313" key="2">
    <source>
        <dbReference type="EMBL" id="KAJ4450252.1"/>
    </source>
</evidence>
<evidence type="ECO:0000256" key="1">
    <source>
        <dbReference type="SAM" id="MobiDB-lite"/>
    </source>
</evidence>
<gene>
    <name evidence="2" type="ORF">ANN_01671</name>
</gene>
<keyword evidence="3" id="KW-1185">Reference proteome</keyword>